<evidence type="ECO:0000313" key="7">
    <source>
        <dbReference type="Proteomes" id="UP000694569"/>
    </source>
</evidence>
<dbReference type="InterPro" id="IPR042235">
    <property type="entry name" value="ZP-C_dom"/>
</dbReference>
<feature type="domain" description="ZP" evidence="5">
    <location>
        <begin position="251"/>
        <end position="494"/>
    </location>
</feature>
<dbReference type="InterPro" id="IPR048290">
    <property type="entry name" value="ZP_chr"/>
</dbReference>
<feature type="transmembrane region" description="Helical" evidence="4">
    <location>
        <begin position="543"/>
        <end position="564"/>
    </location>
</feature>
<dbReference type="Gene3D" id="2.60.40.3210">
    <property type="entry name" value="Zona pellucida, ZP-N domain"/>
    <property type="match status" value="1"/>
</dbReference>
<reference evidence="6" key="1">
    <citation type="submission" date="2025-08" db="UniProtKB">
        <authorList>
            <consortium name="Ensembl"/>
        </authorList>
    </citation>
    <scope>IDENTIFICATION</scope>
</reference>
<dbReference type="Pfam" id="PF23344">
    <property type="entry name" value="ZP-N"/>
    <property type="match status" value="1"/>
</dbReference>
<evidence type="ECO:0000256" key="3">
    <source>
        <dbReference type="ARBA" id="ARBA00023180"/>
    </source>
</evidence>
<dbReference type="GeneTree" id="ENSGT00940000163723"/>
<evidence type="ECO:0000256" key="2">
    <source>
        <dbReference type="ARBA" id="ARBA00023157"/>
    </source>
</evidence>
<dbReference type="SMART" id="SM00241">
    <property type="entry name" value="ZP"/>
    <property type="match status" value="1"/>
</dbReference>
<keyword evidence="4" id="KW-0472">Membrane</keyword>
<sequence length="580" mass="65102">MFYYILRIIKTETEILNQFVFFSKENCILSTSSSMVSGIYVFELMMEDFPQNDLILTYDDGSVSYKYASYFNNLASANNSRWWNSDATSAFPSQEPAELYQQTAMGYRVTQPPVEHILSKIPFHFTVEVTDSVPSCTYGVYRPLLLPPTPDQGAILTAEVGVPFQLHLSAQVSHSSIADFKVTGPGNTTRGPIYTSGSETRMTVTWTPTDNDDGRHTPFCFAAETSSGYYSEYRCILVILEDIISGNNTVVCNRNTMTLYIAKSFLNGTSENDLQLNDPQCLVSATSTHYIASVGFNSCGTEIEETDDSIIFRNQVTSLDKITDVITRTNQVAVPFSCSFSKEERLSVSFRPQKVFFEFEEAGFGNFTYKFQFYTDDQFIMVQTQSPLELLLRDMLYLEIEVTSSLSNIELFVESCRATPHDTSNDPVFYTIIENGCSKDDTLVIYPGTSTKSRFGLEAFAFIGNYEEVYISCTVMLCKIGEPDTRCSRGCTTKSLAAHRGRRSLTEEATESLQHFISQGPLRMKQSSSEGAEEKTMQNDSTLVMSLSGVAIVAIVVMTIFFSMKKAKINKYERLSTEEF</sequence>
<evidence type="ECO:0000256" key="1">
    <source>
        <dbReference type="ARBA" id="ARBA00022729"/>
    </source>
</evidence>
<dbReference type="Gene3D" id="2.60.40.4100">
    <property type="entry name" value="Zona pellucida, ZP-C domain"/>
    <property type="match status" value="1"/>
</dbReference>
<keyword evidence="7" id="KW-1185">Reference proteome</keyword>
<keyword evidence="1" id="KW-0732">Signal</keyword>
<dbReference type="InterPro" id="IPR001507">
    <property type="entry name" value="ZP_dom"/>
</dbReference>
<proteinExistence type="predicted"/>
<dbReference type="PANTHER" id="PTHR14002">
    <property type="entry name" value="ENDOGLIN/TGF-BETA RECEPTOR TYPE III"/>
    <property type="match status" value="1"/>
</dbReference>
<protein>
    <recommendedName>
        <fullName evidence="5">ZP domain-containing protein</fullName>
    </recommendedName>
</protein>
<reference evidence="6" key="2">
    <citation type="submission" date="2025-09" db="UniProtKB">
        <authorList>
            <consortium name="Ensembl"/>
        </authorList>
    </citation>
    <scope>IDENTIFICATION</scope>
</reference>
<accession>A0A8C5PI44</accession>
<organism evidence="6 7">
    <name type="scientific">Leptobrachium leishanense</name>
    <name type="common">Leishan spiny toad</name>
    <dbReference type="NCBI Taxonomy" id="445787"/>
    <lineage>
        <taxon>Eukaryota</taxon>
        <taxon>Metazoa</taxon>
        <taxon>Chordata</taxon>
        <taxon>Craniata</taxon>
        <taxon>Vertebrata</taxon>
        <taxon>Euteleostomi</taxon>
        <taxon>Amphibia</taxon>
        <taxon>Batrachia</taxon>
        <taxon>Anura</taxon>
        <taxon>Pelobatoidea</taxon>
        <taxon>Megophryidae</taxon>
        <taxon>Leptobrachium</taxon>
    </lineage>
</organism>
<evidence type="ECO:0000313" key="6">
    <source>
        <dbReference type="Ensembl" id="ENSLLEP00000023154.1"/>
    </source>
</evidence>
<keyword evidence="4" id="KW-1133">Transmembrane helix</keyword>
<dbReference type="PANTHER" id="PTHR14002:SF59">
    <property type="entry name" value="CUB AND ZONA PELLUCIDA-LIKE DOMAIN-CONTAINING PROTEIN 1-RELATED"/>
    <property type="match status" value="1"/>
</dbReference>
<dbReference type="Proteomes" id="UP000694569">
    <property type="component" value="Unplaced"/>
</dbReference>
<evidence type="ECO:0000259" key="5">
    <source>
        <dbReference type="PROSITE" id="PS51034"/>
    </source>
</evidence>
<dbReference type="InterPro" id="IPR055356">
    <property type="entry name" value="ZP-N"/>
</dbReference>
<dbReference type="PROSITE" id="PS51034">
    <property type="entry name" value="ZP_2"/>
    <property type="match status" value="1"/>
</dbReference>
<dbReference type="InterPro" id="IPR055355">
    <property type="entry name" value="ZP-C"/>
</dbReference>
<dbReference type="PRINTS" id="PR00023">
    <property type="entry name" value="ZPELLUCIDA"/>
</dbReference>
<dbReference type="Pfam" id="PF00100">
    <property type="entry name" value="Zona_pellucida"/>
    <property type="match status" value="1"/>
</dbReference>
<dbReference type="AlphaFoldDB" id="A0A8C5PI44"/>
<keyword evidence="3" id="KW-0325">Glycoprotein</keyword>
<dbReference type="Ensembl" id="ENSLLET00000024031.1">
    <property type="protein sequence ID" value="ENSLLEP00000023154.1"/>
    <property type="gene ID" value="ENSLLEG00000014703.1"/>
</dbReference>
<keyword evidence="4" id="KW-0812">Transmembrane</keyword>
<name>A0A8C5PI44_9ANUR</name>
<keyword evidence="2" id="KW-1015">Disulfide bond</keyword>
<evidence type="ECO:0000256" key="4">
    <source>
        <dbReference type="SAM" id="Phobius"/>
    </source>
</evidence>
<dbReference type="OrthoDB" id="10063988at2759"/>